<dbReference type="Pfam" id="PF03602">
    <property type="entry name" value="Cons_hypoth95"/>
    <property type="match status" value="1"/>
</dbReference>
<evidence type="ECO:0000256" key="1">
    <source>
        <dbReference type="ARBA" id="ARBA00022603"/>
    </source>
</evidence>
<keyword evidence="1" id="KW-0489">Methyltransferase</keyword>
<dbReference type="EMBL" id="JAGGLI010000003">
    <property type="protein sequence ID" value="MBP2026620.1"/>
    <property type="molecule type" value="Genomic_DNA"/>
</dbReference>
<organism evidence="3 4">
    <name type="scientific">Acetoanaerobium pronyense</name>
    <dbReference type="NCBI Taxonomy" id="1482736"/>
    <lineage>
        <taxon>Bacteria</taxon>
        <taxon>Bacillati</taxon>
        <taxon>Bacillota</taxon>
        <taxon>Clostridia</taxon>
        <taxon>Peptostreptococcales</taxon>
        <taxon>Filifactoraceae</taxon>
        <taxon>Acetoanaerobium</taxon>
    </lineage>
</organism>
<dbReference type="InterPro" id="IPR004398">
    <property type="entry name" value="RNA_MeTrfase_RsmD"/>
</dbReference>
<evidence type="ECO:0000256" key="2">
    <source>
        <dbReference type="ARBA" id="ARBA00022679"/>
    </source>
</evidence>
<comment type="caution">
    <text evidence="3">The sequence shown here is derived from an EMBL/GenBank/DDBJ whole genome shotgun (WGS) entry which is preliminary data.</text>
</comment>
<dbReference type="CDD" id="cd02440">
    <property type="entry name" value="AdoMet_MTases"/>
    <property type="match status" value="1"/>
</dbReference>
<dbReference type="PROSITE" id="PS00092">
    <property type="entry name" value="N6_MTASE"/>
    <property type="match status" value="1"/>
</dbReference>
<dbReference type="Gene3D" id="3.40.50.150">
    <property type="entry name" value="Vaccinia Virus protein VP39"/>
    <property type="match status" value="1"/>
</dbReference>
<reference evidence="3 4" key="1">
    <citation type="submission" date="2021-03" db="EMBL/GenBank/DDBJ databases">
        <title>Genomic Encyclopedia of Type Strains, Phase IV (KMG-IV): sequencing the most valuable type-strain genomes for metagenomic binning, comparative biology and taxonomic classification.</title>
        <authorList>
            <person name="Goeker M."/>
        </authorList>
    </citation>
    <scope>NUCLEOTIDE SEQUENCE [LARGE SCALE GENOMIC DNA]</scope>
    <source>
        <strain evidence="3 4">DSM 27512</strain>
    </source>
</reference>
<protein>
    <submittedName>
        <fullName evidence="3">16S rRNA (Guanine(966)-N(2))-methyltransferase RsmD</fullName>
    </submittedName>
</protein>
<dbReference type="NCBIfam" id="TIGR00095">
    <property type="entry name" value="16S rRNA (guanine(966)-N(2))-methyltransferase RsmD"/>
    <property type="match status" value="1"/>
</dbReference>
<evidence type="ECO:0000313" key="3">
    <source>
        <dbReference type="EMBL" id="MBP2026620.1"/>
    </source>
</evidence>
<proteinExistence type="predicted"/>
<sequence>MRIIAGKGRGKKLKAPKDNKIRPTLDRVKESLFNILGPEIMDSTFLDIFCGSGAIGIEAYSRGAEKVVFVDKDKDSINLTRENLASCNFSGGTYKILEEDAYSSINKLANSEGEFDYIFMDPPYDMSQITDLLKLISKKSLLKSKGILIIETDIKEELDENIGNLKKYREKTYSISKLSFYERIG</sequence>
<keyword evidence="2" id="KW-0808">Transferase</keyword>
<dbReference type="PANTHER" id="PTHR43542:SF1">
    <property type="entry name" value="METHYLTRANSFERASE"/>
    <property type="match status" value="1"/>
</dbReference>
<name>A0ABS4KFQ7_9FIRM</name>
<gene>
    <name evidence="3" type="ORF">J2Z35_000409</name>
</gene>
<evidence type="ECO:0000313" key="4">
    <source>
        <dbReference type="Proteomes" id="UP001314903"/>
    </source>
</evidence>
<dbReference type="PIRSF" id="PIRSF004553">
    <property type="entry name" value="CHP00095"/>
    <property type="match status" value="1"/>
</dbReference>
<keyword evidence="4" id="KW-1185">Reference proteome</keyword>
<dbReference type="PANTHER" id="PTHR43542">
    <property type="entry name" value="METHYLTRANSFERASE"/>
    <property type="match status" value="1"/>
</dbReference>
<dbReference type="RefSeq" id="WP_209658856.1">
    <property type="nucleotide sequence ID" value="NZ_JAGGLI010000003.1"/>
</dbReference>
<dbReference type="Proteomes" id="UP001314903">
    <property type="component" value="Unassembled WGS sequence"/>
</dbReference>
<dbReference type="InterPro" id="IPR029063">
    <property type="entry name" value="SAM-dependent_MTases_sf"/>
</dbReference>
<accession>A0ABS4KFQ7</accession>
<dbReference type="SUPFAM" id="SSF53335">
    <property type="entry name" value="S-adenosyl-L-methionine-dependent methyltransferases"/>
    <property type="match status" value="1"/>
</dbReference>
<dbReference type="InterPro" id="IPR002052">
    <property type="entry name" value="DNA_methylase_N6_adenine_CS"/>
</dbReference>